<organism evidence="3 4">
    <name type="scientific">Deefgea tanakiae</name>
    <dbReference type="NCBI Taxonomy" id="2865840"/>
    <lineage>
        <taxon>Bacteria</taxon>
        <taxon>Pseudomonadati</taxon>
        <taxon>Pseudomonadota</taxon>
        <taxon>Betaproteobacteria</taxon>
        <taxon>Neisseriales</taxon>
        <taxon>Chitinibacteraceae</taxon>
        <taxon>Deefgea</taxon>
    </lineage>
</organism>
<evidence type="ECO:0000313" key="3">
    <source>
        <dbReference type="EMBL" id="QZA76630.1"/>
    </source>
</evidence>
<dbReference type="Gene3D" id="3.40.50.1860">
    <property type="match status" value="2"/>
</dbReference>
<protein>
    <submittedName>
        <fullName evidence="3">Aspartate/glutamate racemase family protein</fullName>
    </submittedName>
</protein>
<dbReference type="NCBIfam" id="TIGR00035">
    <property type="entry name" value="asp_race"/>
    <property type="match status" value="1"/>
</dbReference>
<sequence length="247" mass="27619">MKTIGMIGGMSWESSQIYYQRANQLIKEKLGGLHSAKVILLSVDFAEIAALQSTGQWDTAGEIMAHAAYSLQLAGADLIILCTNTMHKLTAEIEEKIDIPFLHIADATADAIKKAGIKKVALLGTKFTMEQDFYRGRLSSLHQLEVITPNEAGRNRVHEIIYQELCQGIINESSRQEYIAIIQQLIKLGAEGVILGCTEIAMLIQQQNVEIPIFDTTELHIRYAIQAACTEDVTLFWNKNEYKTKYT</sequence>
<evidence type="ECO:0000256" key="2">
    <source>
        <dbReference type="ARBA" id="ARBA00023235"/>
    </source>
</evidence>
<gene>
    <name evidence="3" type="ORF">K4H28_09830</name>
</gene>
<dbReference type="SUPFAM" id="SSF53681">
    <property type="entry name" value="Aspartate/glutamate racemase"/>
    <property type="match status" value="2"/>
</dbReference>
<dbReference type="InterPro" id="IPR018187">
    <property type="entry name" value="Asp/Glu_racemase_AS_1"/>
</dbReference>
<dbReference type="PANTHER" id="PTHR21198">
    <property type="entry name" value="GLUTAMATE RACEMASE"/>
    <property type="match status" value="1"/>
</dbReference>
<evidence type="ECO:0000313" key="4">
    <source>
        <dbReference type="Proteomes" id="UP000825679"/>
    </source>
</evidence>
<dbReference type="RefSeq" id="WP_221005035.1">
    <property type="nucleotide sequence ID" value="NZ_CP081150.1"/>
</dbReference>
<proteinExistence type="inferred from homology"/>
<comment type="similarity">
    <text evidence="1">Belongs to the aspartate/glutamate racemases family.</text>
</comment>
<dbReference type="Proteomes" id="UP000825679">
    <property type="component" value="Chromosome"/>
</dbReference>
<dbReference type="EMBL" id="CP081150">
    <property type="protein sequence ID" value="QZA76630.1"/>
    <property type="molecule type" value="Genomic_DNA"/>
</dbReference>
<evidence type="ECO:0000256" key="1">
    <source>
        <dbReference type="ARBA" id="ARBA00007847"/>
    </source>
</evidence>
<dbReference type="InterPro" id="IPR001920">
    <property type="entry name" value="Asp/Glu_race"/>
</dbReference>
<keyword evidence="4" id="KW-1185">Reference proteome</keyword>
<dbReference type="PANTHER" id="PTHR21198:SF7">
    <property type="entry name" value="ASPARTATE-GLUTAMATE RACEMASE FAMILY"/>
    <property type="match status" value="1"/>
</dbReference>
<dbReference type="InterPro" id="IPR004380">
    <property type="entry name" value="Asp_race"/>
</dbReference>
<name>A0ABX8Z2Q1_9NEIS</name>
<keyword evidence="2" id="KW-0413">Isomerase</keyword>
<dbReference type="InterPro" id="IPR015942">
    <property type="entry name" value="Asp/Glu/hydantoin_racemase"/>
</dbReference>
<dbReference type="PROSITE" id="PS00923">
    <property type="entry name" value="ASP_GLU_RACEMASE_1"/>
    <property type="match status" value="1"/>
</dbReference>
<dbReference type="Pfam" id="PF01177">
    <property type="entry name" value="Asp_Glu_race"/>
    <property type="match status" value="1"/>
</dbReference>
<accession>A0ABX8Z2Q1</accession>
<reference evidence="3 4" key="1">
    <citation type="submission" date="2021-08" db="EMBL/GenBank/DDBJ databases">
        <title>complete genome sequencing of Deefgea sp. D25.</title>
        <authorList>
            <person name="Bae J.-W."/>
            <person name="Gim D.-H."/>
        </authorList>
    </citation>
    <scope>NUCLEOTIDE SEQUENCE [LARGE SCALE GENOMIC DNA]</scope>
    <source>
        <strain evidence="3 4">D25</strain>
    </source>
</reference>